<dbReference type="GO" id="GO:0005829">
    <property type="term" value="C:cytosol"/>
    <property type="evidence" value="ECO:0007669"/>
    <property type="project" value="TreeGrafter"/>
</dbReference>
<dbReference type="NCBIfam" id="TIGR00218">
    <property type="entry name" value="manA"/>
    <property type="match status" value="1"/>
</dbReference>
<dbReference type="GO" id="GO:0009298">
    <property type="term" value="P:GDP-mannose biosynthetic process"/>
    <property type="evidence" value="ECO:0007669"/>
    <property type="project" value="InterPro"/>
</dbReference>
<dbReference type="Pfam" id="PF20512">
    <property type="entry name" value="PMI_typeI_hel"/>
    <property type="match status" value="1"/>
</dbReference>
<evidence type="ECO:0000259" key="11">
    <source>
        <dbReference type="Pfam" id="PF20511"/>
    </source>
</evidence>
<dbReference type="InterPro" id="IPR018050">
    <property type="entry name" value="Pmannose_isomerase-type1_CS"/>
</dbReference>
<dbReference type="CDD" id="cd07011">
    <property type="entry name" value="cupin_PMI_type_I_N"/>
    <property type="match status" value="1"/>
</dbReference>
<dbReference type="GO" id="GO:0005975">
    <property type="term" value="P:carbohydrate metabolic process"/>
    <property type="evidence" value="ECO:0007669"/>
    <property type="project" value="InterPro"/>
</dbReference>
<dbReference type="InterPro" id="IPR016305">
    <property type="entry name" value="Mannose-6-P_Isomerase"/>
</dbReference>
<dbReference type="Pfam" id="PF21621">
    <property type="entry name" value="MPI_cupin_dom"/>
    <property type="match status" value="1"/>
</dbReference>
<dbReference type="Gene3D" id="1.10.441.10">
    <property type="entry name" value="Phosphomannose Isomerase, domain 2"/>
    <property type="match status" value="1"/>
</dbReference>
<dbReference type="SUPFAM" id="SSF51182">
    <property type="entry name" value="RmlC-like cupins"/>
    <property type="match status" value="1"/>
</dbReference>
<dbReference type="InterPro" id="IPR049071">
    <property type="entry name" value="MPI_cupin_dom"/>
</dbReference>
<evidence type="ECO:0000256" key="1">
    <source>
        <dbReference type="ARBA" id="ARBA00000757"/>
    </source>
</evidence>
<accession>A0A1I0ETF1</accession>
<dbReference type="PROSITE" id="PS00966">
    <property type="entry name" value="PMI_I_2"/>
    <property type="match status" value="1"/>
</dbReference>
<feature type="binding site" evidence="10">
    <location>
        <position position="152"/>
    </location>
    <ligand>
        <name>Zn(2+)</name>
        <dbReference type="ChEBI" id="CHEBI:29105"/>
    </ligand>
</feature>
<dbReference type="InterPro" id="IPR001250">
    <property type="entry name" value="Man6P_Isoase-1"/>
</dbReference>
<evidence type="ECO:0000256" key="4">
    <source>
        <dbReference type="ARBA" id="ARBA00022723"/>
    </source>
</evidence>
<protein>
    <recommendedName>
        <fullName evidence="3">mannose-6-phosphate isomerase</fullName>
        <ecNumber evidence="3">5.3.1.8</ecNumber>
    </recommendedName>
    <alternativeName>
        <fullName evidence="7">Phosphohexomutase</fullName>
    </alternativeName>
    <alternativeName>
        <fullName evidence="8">Phosphomannose isomerase</fullName>
    </alternativeName>
</protein>
<dbReference type="STRING" id="1123402.SAMN02583745_02518"/>
<feature type="active site" evidence="9">
    <location>
        <position position="302"/>
    </location>
</feature>
<organism evidence="14 15">
    <name type="scientific">Thorsellia anophelis DSM 18579</name>
    <dbReference type="NCBI Taxonomy" id="1123402"/>
    <lineage>
        <taxon>Bacteria</taxon>
        <taxon>Pseudomonadati</taxon>
        <taxon>Pseudomonadota</taxon>
        <taxon>Gammaproteobacteria</taxon>
        <taxon>Enterobacterales</taxon>
        <taxon>Thorselliaceae</taxon>
        <taxon>Thorsellia</taxon>
    </lineage>
</organism>
<dbReference type="InterPro" id="IPR011051">
    <property type="entry name" value="RmlC_Cupin_sf"/>
</dbReference>
<evidence type="ECO:0000313" key="14">
    <source>
        <dbReference type="EMBL" id="SET48831.1"/>
    </source>
</evidence>
<evidence type="ECO:0000259" key="13">
    <source>
        <dbReference type="Pfam" id="PF21621"/>
    </source>
</evidence>
<keyword evidence="6 14" id="KW-0413">Isomerase</keyword>
<dbReference type="PROSITE" id="PS00965">
    <property type="entry name" value="PMI_I_1"/>
    <property type="match status" value="1"/>
</dbReference>
<dbReference type="InterPro" id="IPR046457">
    <property type="entry name" value="PMI_typeI_cat"/>
</dbReference>
<evidence type="ECO:0000259" key="12">
    <source>
        <dbReference type="Pfam" id="PF20512"/>
    </source>
</evidence>
<keyword evidence="5 10" id="KW-0862">Zinc</keyword>
<feature type="binding site" evidence="10">
    <location>
        <position position="283"/>
    </location>
    <ligand>
        <name>Zn(2+)</name>
        <dbReference type="ChEBI" id="CHEBI:29105"/>
    </ligand>
</feature>
<evidence type="ECO:0000313" key="15">
    <source>
        <dbReference type="Proteomes" id="UP000242642"/>
    </source>
</evidence>
<name>A0A1I0ETF1_9GAMM</name>
<evidence type="ECO:0000256" key="6">
    <source>
        <dbReference type="ARBA" id="ARBA00023235"/>
    </source>
</evidence>
<dbReference type="AlphaFoldDB" id="A0A1I0ETF1"/>
<dbReference type="EMBL" id="FOHV01000031">
    <property type="protein sequence ID" value="SET48831.1"/>
    <property type="molecule type" value="Genomic_DNA"/>
</dbReference>
<dbReference type="EC" id="5.3.1.8" evidence="3"/>
<feature type="binding site" evidence="10">
    <location>
        <position position="117"/>
    </location>
    <ligand>
        <name>Zn(2+)</name>
        <dbReference type="ChEBI" id="CHEBI:29105"/>
    </ligand>
</feature>
<feature type="domain" description="Phosphomannose isomerase type I helical insertion" evidence="12">
    <location>
        <begin position="183"/>
        <end position="264"/>
    </location>
</feature>
<dbReference type="Pfam" id="PF20511">
    <property type="entry name" value="PMI_typeI_cat"/>
    <property type="match status" value="1"/>
</dbReference>
<dbReference type="PIRSF" id="PIRSF001480">
    <property type="entry name" value="Mannose-6-phosphate_isomerase"/>
    <property type="match status" value="1"/>
</dbReference>
<dbReference type="OrthoDB" id="9792649at2"/>
<feature type="binding site" evidence="10">
    <location>
        <position position="115"/>
    </location>
    <ligand>
        <name>Zn(2+)</name>
        <dbReference type="ChEBI" id="CHEBI:29105"/>
    </ligand>
</feature>
<dbReference type="Gene3D" id="2.60.120.10">
    <property type="entry name" value="Jelly Rolls"/>
    <property type="match status" value="2"/>
</dbReference>
<keyword evidence="4 10" id="KW-0479">Metal-binding</keyword>
<dbReference type="InterPro" id="IPR014710">
    <property type="entry name" value="RmlC-like_jellyroll"/>
</dbReference>
<comment type="cofactor">
    <cofactor evidence="10">
        <name>Zn(2+)</name>
        <dbReference type="ChEBI" id="CHEBI:29105"/>
    </cofactor>
    <text evidence="10">Binds 1 zinc ion per subunit.</text>
</comment>
<dbReference type="PANTHER" id="PTHR10309">
    <property type="entry name" value="MANNOSE-6-PHOSPHATE ISOMERASE"/>
    <property type="match status" value="1"/>
</dbReference>
<feature type="domain" description="Phosphomannose isomerase type I catalytic" evidence="11">
    <location>
        <begin position="1"/>
        <end position="168"/>
    </location>
</feature>
<evidence type="ECO:0000256" key="7">
    <source>
        <dbReference type="ARBA" id="ARBA00029741"/>
    </source>
</evidence>
<sequence>MYKLHNTIQNYAWGSKSALTDLFNIKNTESLPMAEIWMGAHPKSSSKLISDNQSNPILFSQSMATQSVEPNNMISLRDYLAENLEGHLGIAAAKKFGELPFLFKVLCANEPLSIQVHPNRDAAIKGFKRENDANIPLDSPIRDYKDPNHKPELIYALTDFIAMNAFRTLDDISELLTPLSDIHPLIKVFLTSPSEQALATLFEGLLKLEGDEKLTTLAQLKHTLKLKLTKLETLSKNHHLTWQTLGWIAEIYPEDAGLFAPLLLNVVQLKPGEAMFLYANTPHAYLNGTGLEIMANSDNVLRAGLTPKNINLPELMANLEFMPKPINSLLMKANREGMASVFPIPVDDFAFAIHTLKLEQPQEIKQTSAAIYFCIKGQIEITNQRDSKQIQLNPGESCFISLLTPDICISGEGVIAQAYYPV</sequence>
<evidence type="ECO:0000256" key="5">
    <source>
        <dbReference type="ARBA" id="ARBA00022833"/>
    </source>
</evidence>
<dbReference type="PRINTS" id="PR00714">
    <property type="entry name" value="MAN6PISMRASE"/>
</dbReference>
<evidence type="ECO:0000256" key="2">
    <source>
        <dbReference type="ARBA" id="ARBA00010772"/>
    </source>
</evidence>
<keyword evidence="15" id="KW-1185">Reference proteome</keyword>
<dbReference type="Proteomes" id="UP000242642">
    <property type="component" value="Unassembled WGS sequence"/>
</dbReference>
<dbReference type="InterPro" id="IPR046458">
    <property type="entry name" value="PMI_typeI_hel"/>
</dbReference>
<dbReference type="RefSeq" id="WP_093321737.1">
    <property type="nucleotide sequence ID" value="NZ_FOHV01000031.1"/>
</dbReference>
<comment type="catalytic activity">
    <reaction evidence="1">
        <text>D-mannose 6-phosphate = D-fructose 6-phosphate</text>
        <dbReference type="Rhea" id="RHEA:12356"/>
        <dbReference type="ChEBI" id="CHEBI:58735"/>
        <dbReference type="ChEBI" id="CHEBI:61527"/>
        <dbReference type="EC" id="5.3.1.8"/>
    </reaction>
</comment>
<evidence type="ECO:0000256" key="3">
    <source>
        <dbReference type="ARBA" id="ARBA00011956"/>
    </source>
</evidence>
<dbReference type="GO" id="GO:0008270">
    <property type="term" value="F:zinc ion binding"/>
    <property type="evidence" value="ECO:0007669"/>
    <property type="project" value="InterPro"/>
</dbReference>
<comment type="similarity">
    <text evidence="2">Belongs to the mannose-6-phosphate isomerase type 1 family.</text>
</comment>
<proteinExistence type="inferred from homology"/>
<evidence type="ECO:0000256" key="9">
    <source>
        <dbReference type="PIRSR" id="PIRSR001480-1"/>
    </source>
</evidence>
<feature type="domain" description="Mannose-6-phosphate isomerase cupin" evidence="13">
    <location>
        <begin position="341"/>
        <end position="419"/>
    </location>
</feature>
<dbReference type="PANTHER" id="PTHR10309:SF0">
    <property type="entry name" value="MANNOSE-6-PHOSPHATE ISOMERASE"/>
    <property type="match status" value="1"/>
</dbReference>
<dbReference type="GO" id="GO:0004476">
    <property type="term" value="F:mannose-6-phosphate isomerase activity"/>
    <property type="evidence" value="ECO:0007669"/>
    <property type="project" value="UniProtKB-EC"/>
</dbReference>
<gene>
    <name evidence="14" type="ORF">SAMN02583745_02518</name>
</gene>
<reference evidence="15" key="1">
    <citation type="submission" date="2016-10" db="EMBL/GenBank/DDBJ databases">
        <authorList>
            <person name="Varghese N."/>
            <person name="Submissions S."/>
        </authorList>
    </citation>
    <scope>NUCLEOTIDE SEQUENCE [LARGE SCALE GENOMIC DNA]</scope>
    <source>
        <strain evidence="15">DSM 18579</strain>
    </source>
</reference>
<evidence type="ECO:0000256" key="10">
    <source>
        <dbReference type="PIRSR" id="PIRSR001480-2"/>
    </source>
</evidence>
<evidence type="ECO:0000256" key="8">
    <source>
        <dbReference type="ARBA" id="ARBA00030762"/>
    </source>
</evidence>